<dbReference type="Proteomes" id="UP000028681">
    <property type="component" value="Chromosome"/>
</dbReference>
<dbReference type="KEGG" id="ete:ETEE_2996"/>
<evidence type="ECO:0000313" key="1">
    <source>
        <dbReference type="EMBL" id="AIJ09425.1"/>
    </source>
</evidence>
<sequence length="37" mass="4421">MTILIFDHFDIIFIKSFQFVNIHAVACRWMSLYSSLL</sequence>
<dbReference type="EMBL" id="CP006664">
    <property type="protein sequence ID" value="AIJ09425.1"/>
    <property type="molecule type" value="Genomic_DNA"/>
</dbReference>
<organism evidence="1 2">
    <name type="scientific">Edwardsiella anguillarum ET080813</name>
    <dbReference type="NCBI Taxonomy" id="667120"/>
    <lineage>
        <taxon>Bacteria</taxon>
        <taxon>Pseudomonadati</taxon>
        <taxon>Pseudomonadota</taxon>
        <taxon>Gammaproteobacteria</taxon>
        <taxon>Enterobacterales</taxon>
        <taxon>Hafniaceae</taxon>
        <taxon>Edwardsiella</taxon>
    </lineage>
</organism>
<protein>
    <submittedName>
        <fullName evidence="1">Uncharacterized protein</fullName>
    </submittedName>
</protein>
<evidence type="ECO:0000313" key="2">
    <source>
        <dbReference type="Proteomes" id="UP000028681"/>
    </source>
</evidence>
<name>A0A076LLR2_9GAMM</name>
<proteinExistence type="predicted"/>
<dbReference type="AlphaFoldDB" id="A0A076LLR2"/>
<reference evidence="1 2" key="1">
    <citation type="journal article" date="2012" name="PLoS ONE">
        <title>Edwardsiella comparative phylogenomics reveal the new intra/inter-species taxonomic relationships, virulence evolution and niche adaptation mechanisms.</title>
        <authorList>
            <person name="Yang M."/>
            <person name="Lv Y."/>
            <person name="Xiao J."/>
            <person name="Wu H."/>
            <person name="Zheng H."/>
            <person name="Liu Q."/>
            <person name="Zhang Y."/>
            <person name="Wang Q."/>
        </authorList>
    </citation>
    <scope>NUCLEOTIDE SEQUENCE [LARGE SCALE GENOMIC DNA]</scope>
    <source>
        <strain evidence="2">080813</strain>
    </source>
</reference>
<accession>A0A076LLR2</accession>
<gene>
    <name evidence="1" type="ORF">ETEE_2996</name>
</gene>
<dbReference type="HOGENOM" id="CLU_3343092_0_0_6"/>